<organism evidence="2 3">
    <name type="scientific">Papaver somniferum</name>
    <name type="common">Opium poppy</name>
    <dbReference type="NCBI Taxonomy" id="3469"/>
    <lineage>
        <taxon>Eukaryota</taxon>
        <taxon>Viridiplantae</taxon>
        <taxon>Streptophyta</taxon>
        <taxon>Embryophyta</taxon>
        <taxon>Tracheophyta</taxon>
        <taxon>Spermatophyta</taxon>
        <taxon>Magnoliopsida</taxon>
        <taxon>Ranunculales</taxon>
        <taxon>Papaveraceae</taxon>
        <taxon>Papaveroideae</taxon>
        <taxon>Papaver</taxon>
    </lineage>
</organism>
<dbReference type="Pfam" id="PF03140">
    <property type="entry name" value="DUF247"/>
    <property type="match status" value="1"/>
</dbReference>
<dbReference type="OrthoDB" id="1851126at2759"/>
<keyword evidence="3" id="KW-1185">Reference proteome</keyword>
<reference evidence="2 3" key="1">
    <citation type="journal article" date="2018" name="Science">
        <title>The opium poppy genome and morphinan production.</title>
        <authorList>
            <person name="Guo L."/>
            <person name="Winzer T."/>
            <person name="Yang X."/>
            <person name="Li Y."/>
            <person name="Ning Z."/>
            <person name="He Z."/>
            <person name="Teodor R."/>
            <person name="Lu Y."/>
            <person name="Bowser T.A."/>
            <person name="Graham I.A."/>
            <person name="Ye K."/>
        </authorList>
    </citation>
    <scope>NUCLEOTIDE SEQUENCE [LARGE SCALE GENOMIC DNA]</scope>
    <source>
        <strain evidence="3">cv. HN1</strain>
        <tissue evidence="2">Leaves</tissue>
    </source>
</reference>
<dbReference type="OMA" id="SESHEML"/>
<accession>A0A4Y7INP1</accession>
<evidence type="ECO:0000313" key="2">
    <source>
        <dbReference type="EMBL" id="RZC50504.1"/>
    </source>
</evidence>
<keyword evidence="1" id="KW-1133">Transmembrane helix</keyword>
<dbReference type="PANTHER" id="PTHR31170">
    <property type="entry name" value="BNAC04G53230D PROTEIN"/>
    <property type="match status" value="1"/>
</dbReference>
<name>A0A4Y7INP1_PAPSO</name>
<dbReference type="InterPro" id="IPR004158">
    <property type="entry name" value="DUF247_pln"/>
</dbReference>
<protein>
    <submittedName>
        <fullName evidence="2">Uncharacterized protein</fullName>
    </submittedName>
</protein>
<sequence>MDDLLIKKRNSVKIRSFSLNLRSDNQEVVGAGRTSQGGNISFDSFKVMNHQQKQRRKSWIGKINNVLMGLMNQPSTPGSSRLGGSNKGFDYHVKAESRSTWNKVKKSLKERGQREGWKGGSLARMIVEQGSIKVQIPEVEIRLKPMEERKVRSSAIVSKVPCNMRQVHGNAAFDPKLVSIGPFHRDKSHLKPMEEHKMRLICNLLGWIYEPSNTIFQDILIEDLACPIKEMEAKARKCYSGSTYENISSSEFVRMLIIDGCFILELFQLYAKQRNKEYVGDPIFTTPWMVPDLQRDLLLLENQLPYFVLEKLFELTRISDDHQGPTLAELTLGFFDPLFPREKSVLDNCKFHAKPHHLLDLFRSSFVLSFKDKRLSFGNNGMRNTTQPVRDQKQYFTQCATELSKAGAKCTRKSSESHEMLDIQFNDGALEIPPVHIDGQTGQVLLNFISYEQSDRHNADPYFTHYVLFLRHLINSSNDVELLQKFGIINHVLECNANLVDLFQQLSNELLPDIKNCYLSSQLKEINRCYRTNWLMCKTKWITKNFSKHWVIFTSLVVLVLVYLIGTKTFFLSFLIDKFLILCSS</sequence>
<keyword evidence="1" id="KW-0472">Membrane</keyword>
<evidence type="ECO:0000313" key="3">
    <source>
        <dbReference type="Proteomes" id="UP000316621"/>
    </source>
</evidence>
<dbReference type="EMBL" id="CM010716">
    <property type="protein sequence ID" value="RZC50504.1"/>
    <property type="molecule type" value="Genomic_DNA"/>
</dbReference>
<gene>
    <name evidence="2" type="ORF">C5167_018930</name>
</gene>
<proteinExistence type="predicted"/>
<dbReference type="AlphaFoldDB" id="A0A4Y7INP1"/>
<feature type="transmembrane region" description="Helical" evidence="1">
    <location>
        <begin position="550"/>
        <end position="576"/>
    </location>
</feature>
<keyword evidence="1" id="KW-0812">Transmembrane</keyword>
<evidence type="ECO:0000256" key="1">
    <source>
        <dbReference type="SAM" id="Phobius"/>
    </source>
</evidence>
<dbReference type="Proteomes" id="UP000316621">
    <property type="component" value="Chromosome 2"/>
</dbReference>
<dbReference type="PANTHER" id="PTHR31170:SF25">
    <property type="entry name" value="BNAA09G04570D PROTEIN"/>
    <property type="match status" value="1"/>
</dbReference>
<dbReference type="Gramene" id="RZC50504">
    <property type="protein sequence ID" value="RZC50504"/>
    <property type="gene ID" value="C5167_018930"/>
</dbReference>